<evidence type="ECO:0000313" key="1">
    <source>
        <dbReference type="EMBL" id="PKI56361.1"/>
    </source>
</evidence>
<comment type="caution">
    <text evidence="1">The sequence shown here is derived from an EMBL/GenBank/DDBJ whole genome shotgun (WGS) entry which is preliminary data.</text>
</comment>
<keyword evidence="2" id="KW-1185">Reference proteome</keyword>
<proteinExistence type="predicted"/>
<sequence length="153" mass="17238">MGILLPVILNFDIFVVWIDTIKIVVAGHFKHSNSSHCIAIELDEPMYRCLHDIVEACVDDKEFGNKDDSDKSGNLDESENFDVWLWGLRIWKIYVCHVARSNLSMPRPTPTQFSGPVPRVLVFCCGRAVMGAAHLSTTWLQMGRDLTPRCGCS</sequence>
<dbReference type="EMBL" id="PGOL01001607">
    <property type="protein sequence ID" value="PKI56361.1"/>
    <property type="molecule type" value="Genomic_DNA"/>
</dbReference>
<dbReference type="Proteomes" id="UP000233551">
    <property type="component" value="Unassembled WGS sequence"/>
</dbReference>
<accession>A0A2I0JJA8</accession>
<gene>
    <name evidence="1" type="ORF">CRG98_023246</name>
</gene>
<protein>
    <submittedName>
        <fullName evidence="1">Uncharacterized protein</fullName>
    </submittedName>
</protein>
<dbReference type="AlphaFoldDB" id="A0A2I0JJA8"/>
<organism evidence="1 2">
    <name type="scientific">Punica granatum</name>
    <name type="common">Pomegranate</name>
    <dbReference type="NCBI Taxonomy" id="22663"/>
    <lineage>
        <taxon>Eukaryota</taxon>
        <taxon>Viridiplantae</taxon>
        <taxon>Streptophyta</taxon>
        <taxon>Embryophyta</taxon>
        <taxon>Tracheophyta</taxon>
        <taxon>Spermatophyta</taxon>
        <taxon>Magnoliopsida</taxon>
        <taxon>eudicotyledons</taxon>
        <taxon>Gunneridae</taxon>
        <taxon>Pentapetalae</taxon>
        <taxon>rosids</taxon>
        <taxon>malvids</taxon>
        <taxon>Myrtales</taxon>
        <taxon>Lythraceae</taxon>
        <taxon>Punica</taxon>
    </lineage>
</organism>
<name>A0A2I0JJA8_PUNGR</name>
<reference evidence="1 2" key="1">
    <citation type="submission" date="2017-11" db="EMBL/GenBank/DDBJ databases">
        <title>De-novo sequencing of pomegranate (Punica granatum L.) genome.</title>
        <authorList>
            <person name="Akparov Z."/>
            <person name="Amiraslanov A."/>
            <person name="Hajiyeva S."/>
            <person name="Abbasov M."/>
            <person name="Kaur K."/>
            <person name="Hamwieh A."/>
            <person name="Solovyev V."/>
            <person name="Salamov A."/>
            <person name="Braich B."/>
            <person name="Kosarev P."/>
            <person name="Mahmoud A."/>
            <person name="Hajiyev E."/>
            <person name="Babayeva S."/>
            <person name="Izzatullayeva V."/>
            <person name="Mammadov A."/>
            <person name="Mammadov A."/>
            <person name="Sharifova S."/>
            <person name="Ojaghi J."/>
            <person name="Eynullazada K."/>
            <person name="Bayramov B."/>
            <person name="Abdulazimova A."/>
            <person name="Shahmuradov I."/>
        </authorList>
    </citation>
    <scope>NUCLEOTIDE SEQUENCE [LARGE SCALE GENOMIC DNA]</scope>
    <source>
        <strain evidence="2">cv. AG2017</strain>
        <tissue evidence="1">Leaf</tissue>
    </source>
</reference>
<evidence type="ECO:0000313" key="2">
    <source>
        <dbReference type="Proteomes" id="UP000233551"/>
    </source>
</evidence>